<keyword evidence="3" id="KW-1185">Reference proteome</keyword>
<reference evidence="2 3" key="1">
    <citation type="journal article" date="2024" name="BMC Genomics">
        <title>De novo assembly and annotation of Popillia japonica's genome with initial clues to its potential as an invasive pest.</title>
        <authorList>
            <person name="Cucini C."/>
            <person name="Boschi S."/>
            <person name="Funari R."/>
            <person name="Cardaioli E."/>
            <person name="Iannotti N."/>
            <person name="Marturano G."/>
            <person name="Paoli F."/>
            <person name="Bruttini M."/>
            <person name="Carapelli A."/>
            <person name="Frati F."/>
            <person name="Nardi F."/>
        </authorList>
    </citation>
    <scope>NUCLEOTIDE SEQUENCE [LARGE SCALE GENOMIC DNA]</scope>
    <source>
        <strain evidence="2">DMR45628</strain>
    </source>
</reference>
<name>A0AAW1JJ41_POPJA</name>
<feature type="compositionally biased region" description="Polar residues" evidence="1">
    <location>
        <begin position="64"/>
        <end position="78"/>
    </location>
</feature>
<dbReference type="Proteomes" id="UP001458880">
    <property type="component" value="Unassembled WGS sequence"/>
</dbReference>
<evidence type="ECO:0000313" key="2">
    <source>
        <dbReference type="EMBL" id="KAK9703778.1"/>
    </source>
</evidence>
<accession>A0AAW1JJ41</accession>
<evidence type="ECO:0000256" key="1">
    <source>
        <dbReference type="SAM" id="MobiDB-lite"/>
    </source>
</evidence>
<feature type="region of interest" description="Disordered" evidence="1">
    <location>
        <begin position="1"/>
        <end position="30"/>
    </location>
</feature>
<organism evidence="2 3">
    <name type="scientific">Popillia japonica</name>
    <name type="common">Japanese beetle</name>
    <dbReference type="NCBI Taxonomy" id="7064"/>
    <lineage>
        <taxon>Eukaryota</taxon>
        <taxon>Metazoa</taxon>
        <taxon>Ecdysozoa</taxon>
        <taxon>Arthropoda</taxon>
        <taxon>Hexapoda</taxon>
        <taxon>Insecta</taxon>
        <taxon>Pterygota</taxon>
        <taxon>Neoptera</taxon>
        <taxon>Endopterygota</taxon>
        <taxon>Coleoptera</taxon>
        <taxon>Polyphaga</taxon>
        <taxon>Scarabaeiformia</taxon>
        <taxon>Scarabaeidae</taxon>
        <taxon>Rutelinae</taxon>
        <taxon>Popillia</taxon>
    </lineage>
</organism>
<gene>
    <name evidence="2" type="ORF">QE152_g29106</name>
</gene>
<dbReference type="AlphaFoldDB" id="A0AAW1JJ41"/>
<feature type="region of interest" description="Disordered" evidence="1">
    <location>
        <begin position="47"/>
        <end position="109"/>
    </location>
</feature>
<evidence type="ECO:0000313" key="3">
    <source>
        <dbReference type="Proteomes" id="UP001458880"/>
    </source>
</evidence>
<dbReference type="EMBL" id="JASPKY010000363">
    <property type="protein sequence ID" value="KAK9703778.1"/>
    <property type="molecule type" value="Genomic_DNA"/>
</dbReference>
<sequence length="148" mass="16031">MPSPDVRLRAAVSPARKNIRRPNALGSKPNLPLVQIVRVNTPLTTGVVSDSPSQGLFDLHWTGLPTQSKSPAKQSPRTPSKAPPRSPAGRSPKVRIAVPRNAREETADDNLLVLLGALQDLFSHVGKITTAINKFNPQAKHRHGHTNK</sequence>
<comment type="caution">
    <text evidence="2">The sequence shown here is derived from an EMBL/GenBank/DDBJ whole genome shotgun (WGS) entry which is preliminary data.</text>
</comment>
<protein>
    <submittedName>
        <fullName evidence="2">Uncharacterized protein</fullName>
    </submittedName>
</protein>
<proteinExistence type="predicted"/>